<name>A0A1G6BCE9_EUBOX</name>
<accession>A0A1G6BCE9</accession>
<dbReference type="RefSeq" id="WP_090173536.1">
    <property type="nucleotide sequence ID" value="NZ_FMXR01000009.1"/>
</dbReference>
<evidence type="ECO:0000256" key="3">
    <source>
        <dbReference type="ARBA" id="ARBA00022692"/>
    </source>
</evidence>
<dbReference type="InterPro" id="IPR007156">
    <property type="entry name" value="MamQ_LemA"/>
</dbReference>
<evidence type="ECO:0000256" key="5">
    <source>
        <dbReference type="ARBA" id="ARBA00023136"/>
    </source>
</evidence>
<keyword evidence="8" id="KW-1185">Reference proteome</keyword>
<dbReference type="EMBL" id="FMXR01000009">
    <property type="protein sequence ID" value="SDB18256.1"/>
    <property type="molecule type" value="Genomic_DNA"/>
</dbReference>
<dbReference type="SUPFAM" id="SSF140478">
    <property type="entry name" value="LemA-like"/>
    <property type="match status" value="1"/>
</dbReference>
<dbReference type="STRING" id="1732.SAMN02910417_01352"/>
<dbReference type="InterPro" id="IPR023353">
    <property type="entry name" value="LemA-like_dom_sf"/>
</dbReference>
<dbReference type="PANTHER" id="PTHR34478:SF1">
    <property type="entry name" value="PROTEIN LEMA"/>
    <property type="match status" value="1"/>
</dbReference>
<evidence type="ECO:0000256" key="1">
    <source>
        <dbReference type="ARBA" id="ARBA00004167"/>
    </source>
</evidence>
<dbReference type="Pfam" id="PF04011">
    <property type="entry name" value="LemA"/>
    <property type="match status" value="1"/>
</dbReference>
<keyword evidence="5 6" id="KW-0472">Membrane</keyword>
<dbReference type="PANTHER" id="PTHR34478">
    <property type="entry name" value="PROTEIN LEMA"/>
    <property type="match status" value="1"/>
</dbReference>
<gene>
    <name evidence="7" type="ORF">SAMN02910417_01352</name>
</gene>
<keyword evidence="3 6" id="KW-0812">Transmembrane</keyword>
<comment type="subcellular location">
    <subcellularLocation>
        <location evidence="1">Membrane</location>
        <topology evidence="1">Single-pass membrane protein</topology>
    </subcellularLocation>
</comment>
<dbReference type="AlphaFoldDB" id="A0A1G6BCE9"/>
<evidence type="ECO:0000313" key="8">
    <source>
        <dbReference type="Proteomes" id="UP000199228"/>
    </source>
</evidence>
<dbReference type="Proteomes" id="UP000199228">
    <property type="component" value="Unassembled WGS sequence"/>
</dbReference>
<keyword evidence="4 6" id="KW-1133">Transmembrane helix</keyword>
<dbReference type="GO" id="GO:0016020">
    <property type="term" value="C:membrane"/>
    <property type="evidence" value="ECO:0007669"/>
    <property type="project" value="UniProtKB-SubCell"/>
</dbReference>
<evidence type="ECO:0000313" key="7">
    <source>
        <dbReference type="EMBL" id="SDB18256.1"/>
    </source>
</evidence>
<dbReference type="OrthoDB" id="9804152at2"/>
<dbReference type="Gene3D" id="1.20.1440.20">
    <property type="entry name" value="LemA-like domain"/>
    <property type="match status" value="1"/>
</dbReference>
<organism evidence="7 8">
    <name type="scientific">Eubacterium oxidoreducens</name>
    <dbReference type="NCBI Taxonomy" id="1732"/>
    <lineage>
        <taxon>Bacteria</taxon>
        <taxon>Bacillati</taxon>
        <taxon>Bacillota</taxon>
        <taxon>Clostridia</taxon>
        <taxon>Eubacteriales</taxon>
        <taxon>Eubacteriaceae</taxon>
        <taxon>Eubacterium</taxon>
    </lineage>
</organism>
<reference evidence="7 8" key="1">
    <citation type="submission" date="2016-10" db="EMBL/GenBank/DDBJ databases">
        <authorList>
            <person name="de Groot N.N."/>
        </authorList>
    </citation>
    <scope>NUCLEOTIDE SEQUENCE [LARGE SCALE GENOMIC DNA]</scope>
    <source>
        <strain evidence="7 8">DSM 3217</strain>
    </source>
</reference>
<comment type="similarity">
    <text evidence="2">Belongs to the LemA family.</text>
</comment>
<evidence type="ECO:0000256" key="2">
    <source>
        <dbReference type="ARBA" id="ARBA00008854"/>
    </source>
</evidence>
<sequence length="188" mass="21208">MGFIIGIIVIVVIVIILAGWIISTQRTLVRLDENINNAKSQIGVQMSSRFDALTALAELTQSYDAHEAQTLLQTINARRTGINAQSTAAEINAQEQAFTKALGQINVLAERYPDLKANQNYAKAMDSVNQYENMVRNSRLIYNDSVTKLNRMIRMWPASMIAGRLGFDKREYLEEDQNKTDMPSMKLH</sequence>
<evidence type="ECO:0000256" key="4">
    <source>
        <dbReference type="ARBA" id="ARBA00022989"/>
    </source>
</evidence>
<evidence type="ECO:0000256" key="6">
    <source>
        <dbReference type="SAM" id="Phobius"/>
    </source>
</evidence>
<feature type="transmembrane region" description="Helical" evidence="6">
    <location>
        <begin position="6"/>
        <end position="23"/>
    </location>
</feature>
<proteinExistence type="inferred from homology"/>
<protein>
    <submittedName>
        <fullName evidence="7">LemA protein</fullName>
    </submittedName>
</protein>